<dbReference type="PANTHER" id="PTHR43584:SF8">
    <property type="entry name" value="N-ACETYLMURAMATE ALPHA-1-PHOSPHATE URIDYLYLTRANSFERASE"/>
    <property type="match status" value="1"/>
</dbReference>
<gene>
    <name evidence="5" type="ORF">HW532_07465</name>
</gene>
<sequence length="253" mass="27644">MTLEDDTVTIARPSADPRLGRRAMIMAAGLGRRMLPLTEDRPKPLVEVGGRPLIAYSLDRIAQAGVERAVVNVHYCADQIEAFLGGVGQPDIVVSNERDRLLDTGGGIVRALPELGEDPFFILNSDAIWIEGAEPALERLRARWDEDAMDCLMLLAATATSIGYTGYGDFHMDPDGRLFRRGEGEVAPFTFAGAYLVHPRLFAGMAEEPFSMNLLWDRAAARGRLYGLRHDGVWLHVGTPDAIAAAETALKDL</sequence>
<evidence type="ECO:0000256" key="3">
    <source>
        <dbReference type="ARBA" id="ARBA00022842"/>
    </source>
</evidence>
<dbReference type="InterPro" id="IPR025877">
    <property type="entry name" value="MobA-like_NTP_Trfase"/>
</dbReference>
<accession>A0A7S8C3A7</accession>
<organism evidence="5 6">
    <name type="scientific">Kaustia mangrovi</name>
    <dbReference type="NCBI Taxonomy" id="2593653"/>
    <lineage>
        <taxon>Bacteria</taxon>
        <taxon>Pseudomonadati</taxon>
        <taxon>Pseudomonadota</taxon>
        <taxon>Alphaproteobacteria</taxon>
        <taxon>Hyphomicrobiales</taxon>
        <taxon>Parvibaculaceae</taxon>
        <taxon>Kaustia</taxon>
    </lineage>
</organism>
<keyword evidence="3" id="KW-0460">Magnesium</keyword>
<name>A0A7S8C3A7_9HYPH</name>
<evidence type="ECO:0000313" key="5">
    <source>
        <dbReference type="EMBL" id="QPC42557.1"/>
    </source>
</evidence>
<keyword evidence="1 5" id="KW-0808">Transferase</keyword>
<evidence type="ECO:0000256" key="2">
    <source>
        <dbReference type="ARBA" id="ARBA00022695"/>
    </source>
</evidence>
<dbReference type="EMBL" id="CP058214">
    <property type="protein sequence ID" value="QPC42557.1"/>
    <property type="molecule type" value="Genomic_DNA"/>
</dbReference>
<dbReference type="Pfam" id="PF12804">
    <property type="entry name" value="NTP_transf_3"/>
    <property type="match status" value="1"/>
</dbReference>
<dbReference type="GO" id="GO:0016779">
    <property type="term" value="F:nucleotidyltransferase activity"/>
    <property type="evidence" value="ECO:0007669"/>
    <property type="project" value="UniProtKB-KW"/>
</dbReference>
<dbReference type="CDD" id="cd06422">
    <property type="entry name" value="NTP_transferase_like_1"/>
    <property type="match status" value="1"/>
</dbReference>
<feature type="domain" description="MobA-like NTP transferase" evidence="4">
    <location>
        <begin position="23"/>
        <end position="152"/>
    </location>
</feature>
<reference evidence="5 6" key="1">
    <citation type="submission" date="2020-06" db="EMBL/GenBank/DDBJ databases">
        <title>Genome sequence of 2 isolates from Red Sea Mangroves.</title>
        <authorList>
            <person name="Sefrji F."/>
            <person name="Michoud G."/>
            <person name="Merlino G."/>
            <person name="Daffonchio D."/>
        </authorList>
    </citation>
    <scope>NUCLEOTIDE SEQUENCE [LARGE SCALE GENOMIC DNA]</scope>
    <source>
        <strain evidence="5 6">R1DC25</strain>
    </source>
</reference>
<evidence type="ECO:0000313" key="6">
    <source>
        <dbReference type="Proteomes" id="UP000593594"/>
    </source>
</evidence>
<evidence type="ECO:0000259" key="4">
    <source>
        <dbReference type="Pfam" id="PF12804"/>
    </source>
</evidence>
<dbReference type="PANTHER" id="PTHR43584">
    <property type="entry name" value="NUCLEOTIDYL TRANSFERASE"/>
    <property type="match status" value="1"/>
</dbReference>
<dbReference type="Proteomes" id="UP000593594">
    <property type="component" value="Chromosome"/>
</dbReference>
<dbReference type="AlphaFoldDB" id="A0A7S8C3A7"/>
<dbReference type="InterPro" id="IPR050065">
    <property type="entry name" value="GlmU-like"/>
</dbReference>
<keyword evidence="6" id="KW-1185">Reference proteome</keyword>
<evidence type="ECO:0000256" key="1">
    <source>
        <dbReference type="ARBA" id="ARBA00022679"/>
    </source>
</evidence>
<protein>
    <submittedName>
        <fullName evidence="5">Nucleotidyltransferase family protein</fullName>
    </submittedName>
</protein>
<keyword evidence="2" id="KW-0548">Nucleotidyltransferase</keyword>
<proteinExistence type="predicted"/>
<dbReference type="KEGG" id="kmn:HW532_07465"/>
<dbReference type="InterPro" id="IPR029044">
    <property type="entry name" value="Nucleotide-diphossugar_trans"/>
</dbReference>
<dbReference type="SUPFAM" id="SSF53448">
    <property type="entry name" value="Nucleotide-diphospho-sugar transferases"/>
    <property type="match status" value="1"/>
</dbReference>
<dbReference type="Gene3D" id="3.90.550.10">
    <property type="entry name" value="Spore Coat Polysaccharide Biosynthesis Protein SpsA, Chain A"/>
    <property type="match status" value="1"/>
</dbReference>